<reference evidence="2" key="1">
    <citation type="submission" date="2016-11" db="UniProtKB">
        <authorList>
            <consortium name="WormBaseParasite"/>
        </authorList>
    </citation>
    <scope>IDENTIFICATION</scope>
</reference>
<evidence type="ECO:0000313" key="1">
    <source>
        <dbReference type="Proteomes" id="UP000095283"/>
    </source>
</evidence>
<sequence length="109" mass="12522">MPVEDHYADIYISEWEDKITIITKLPVSPVGLEPAVIWLCHEPVGQLTLVLHQFVERVTPCPNLFTLLASKKFAKKKNLRDNDRLIEKMVSNLNISQHREESSNLTTEP</sequence>
<evidence type="ECO:0000313" key="2">
    <source>
        <dbReference type="WBParaSite" id="Hba_05340"/>
    </source>
</evidence>
<dbReference type="AlphaFoldDB" id="A0A1I7WJY5"/>
<dbReference type="WBParaSite" id="Hba_05340">
    <property type="protein sequence ID" value="Hba_05340"/>
    <property type="gene ID" value="Hba_05340"/>
</dbReference>
<name>A0A1I7WJY5_HETBA</name>
<proteinExistence type="predicted"/>
<accession>A0A1I7WJY5</accession>
<keyword evidence="1" id="KW-1185">Reference proteome</keyword>
<protein>
    <submittedName>
        <fullName evidence="2">Rap-GAP domain-containing protein</fullName>
    </submittedName>
</protein>
<organism evidence="1 2">
    <name type="scientific">Heterorhabditis bacteriophora</name>
    <name type="common">Entomopathogenic nematode worm</name>
    <dbReference type="NCBI Taxonomy" id="37862"/>
    <lineage>
        <taxon>Eukaryota</taxon>
        <taxon>Metazoa</taxon>
        <taxon>Ecdysozoa</taxon>
        <taxon>Nematoda</taxon>
        <taxon>Chromadorea</taxon>
        <taxon>Rhabditida</taxon>
        <taxon>Rhabditina</taxon>
        <taxon>Rhabditomorpha</taxon>
        <taxon>Strongyloidea</taxon>
        <taxon>Heterorhabditidae</taxon>
        <taxon>Heterorhabditis</taxon>
    </lineage>
</organism>
<dbReference type="Proteomes" id="UP000095283">
    <property type="component" value="Unplaced"/>
</dbReference>